<reference evidence="1 3" key="2">
    <citation type="submission" date="2017-09" db="EMBL/GenBank/DDBJ databases">
        <title>Comparative genomics of rhizobia isolated from Phaseolus vulgaris in China.</title>
        <authorList>
            <person name="Tong W."/>
        </authorList>
    </citation>
    <scope>NUCLEOTIDE SEQUENCE [LARGE SCALE GENOMIC DNA]</scope>
    <source>
        <strain evidence="1 3">Y27</strain>
    </source>
</reference>
<dbReference type="Gene3D" id="6.10.250.730">
    <property type="match status" value="1"/>
</dbReference>
<dbReference type="GeneID" id="75221366"/>
<evidence type="ECO:0000313" key="4">
    <source>
        <dbReference type="Proteomes" id="UP000273611"/>
    </source>
</evidence>
<protein>
    <submittedName>
        <fullName evidence="2">DUF982 domain-containing protein</fullName>
    </submittedName>
</protein>
<reference evidence="2" key="3">
    <citation type="submission" date="2018-11" db="EMBL/GenBank/DDBJ databases">
        <authorList>
            <person name="Huo Y."/>
        </authorList>
    </citation>
    <scope>NUCLEOTIDE SEQUENCE</scope>
    <source>
        <strain evidence="2">CCBAU 23252</strain>
    </source>
</reference>
<evidence type="ECO:0000313" key="2">
    <source>
        <dbReference type="EMBL" id="RUM02847.1"/>
    </source>
</evidence>
<evidence type="ECO:0000313" key="1">
    <source>
        <dbReference type="EMBL" id="PDS53320.1"/>
    </source>
</evidence>
<proteinExistence type="predicted"/>
<dbReference type="EMBL" id="RIBW01000002">
    <property type="protein sequence ID" value="RUM02847.1"/>
    <property type="molecule type" value="Genomic_DNA"/>
</dbReference>
<name>A0A3S0SBR8_9HYPH</name>
<dbReference type="RefSeq" id="WP_047611492.1">
    <property type="nucleotide sequence ID" value="NZ_BMFI01000001.1"/>
</dbReference>
<keyword evidence="3" id="KW-1185">Reference proteome</keyword>
<reference evidence="2 4" key="1">
    <citation type="journal article" date="2015" name="Int. J. Syst. Evol. Microbiol.">
        <title>Rhizobium anhuiense sp. nov., isolated from effective nodules of Vicia faba and Pisum sativum.</title>
        <authorList>
            <person name="Zhang Y.J."/>
            <person name="Zheng W.T."/>
            <person name="Everall I."/>
            <person name="Young J.P."/>
            <person name="Zhang X.X."/>
            <person name="Tian C.F."/>
            <person name="Sui X.H."/>
            <person name="Wang E.T."/>
            <person name="Chen W.X."/>
        </authorList>
    </citation>
    <scope>NUCLEOTIDE SEQUENCE [LARGE SCALE GENOMIC DNA]</scope>
    <source>
        <strain evidence="2 4">CCBAU 23252</strain>
    </source>
</reference>
<comment type="caution">
    <text evidence="2">The sequence shown here is derived from an EMBL/GenBank/DDBJ whole genome shotgun (WGS) entry which is preliminary data.</text>
</comment>
<dbReference type="Proteomes" id="UP000273611">
    <property type="component" value="Unassembled WGS sequence"/>
</dbReference>
<evidence type="ECO:0000313" key="3">
    <source>
        <dbReference type="Proteomes" id="UP000219972"/>
    </source>
</evidence>
<dbReference type="Pfam" id="PF06169">
    <property type="entry name" value="DUF982"/>
    <property type="match status" value="1"/>
</dbReference>
<accession>A0A3S0SBR8</accession>
<dbReference type="EMBL" id="NWSL01000001">
    <property type="protein sequence ID" value="PDS53320.1"/>
    <property type="molecule type" value="Genomic_DNA"/>
</dbReference>
<dbReference type="Proteomes" id="UP000219972">
    <property type="component" value="Unassembled WGS sequence"/>
</dbReference>
<organism evidence="2 4">
    <name type="scientific">Rhizobium anhuiense</name>
    <dbReference type="NCBI Taxonomy" id="1184720"/>
    <lineage>
        <taxon>Bacteria</taxon>
        <taxon>Pseudomonadati</taxon>
        <taxon>Pseudomonadota</taxon>
        <taxon>Alphaproteobacteria</taxon>
        <taxon>Hyphomicrobiales</taxon>
        <taxon>Rhizobiaceae</taxon>
        <taxon>Rhizobium/Agrobacterium group</taxon>
        <taxon>Rhizobium</taxon>
    </lineage>
</organism>
<sequence>MQKIGIVDWRRSEDFAPVMLVIGGKPRLVRSLHEVADALIAAWPTDDGKEYIAAIKTCLDAIQGNIPATVARAALIHAAEEAGIRVIAVVH</sequence>
<dbReference type="AlphaFoldDB" id="A0A3S0SBR8"/>
<dbReference type="InterPro" id="IPR010385">
    <property type="entry name" value="DUF982"/>
</dbReference>
<gene>
    <name evidence="1" type="ORF">CO662_00265</name>
    <name evidence="2" type="ORF">EEQ99_06440</name>
</gene>